<dbReference type="GeneID" id="26623452"/>
<keyword evidence="2" id="KW-1185">Reference proteome</keyword>
<dbReference type="Proteomes" id="UP000031727">
    <property type="component" value="Segment"/>
</dbReference>
<dbReference type="RefSeq" id="YP_009196228.1">
    <property type="nucleotide sequence ID" value="NC_028768.1"/>
</dbReference>
<accession>A0A0B5A4B8</accession>
<reference evidence="1 2" key="1">
    <citation type="submission" date="2014-11" db="EMBL/GenBank/DDBJ databases">
        <title>Characterization and genome comparisons of three Achromobacter phages of the Siphoviridae family.</title>
        <authorList>
            <person name="Dreiseikelmann B."/>
            <person name="Bunk B."/>
            <person name="Rohde M."/>
            <person name="Wittmann J."/>
        </authorList>
    </citation>
    <scope>NUCLEOTIDE SEQUENCE [LARGE SCALE GENOMIC DNA]</scope>
</reference>
<protein>
    <submittedName>
        <fullName evidence="1">Uncharacterized protein</fullName>
    </submittedName>
</protein>
<evidence type="ECO:0000313" key="2">
    <source>
        <dbReference type="Proteomes" id="UP000031727"/>
    </source>
</evidence>
<gene>
    <name evidence="1" type="ORF">JWX_00043</name>
</gene>
<proteinExistence type="predicted"/>
<sequence length="92" mass="10539">MTILYKRDAEWLLENVKYFPSDKMSMEVTLVSTAVINNQCGAKHLMTRVALHSNPEWPVTVKSLNPDKIEPIEKYSNHADFARVYGVSIEDL</sequence>
<dbReference type="KEGG" id="vg:26623452"/>
<evidence type="ECO:0000313" key="1">
    <source>
        <dbReference type="EMBL" id="AJD82809.1"/>
    </source>
</evidence>
<dbReference type="EMBL" id="KP202969">
    <property type="protein sequence ID" value="AJD82809.1"/>
    <property type="molecule type" value="Genomic_DNA"/>
</dbReference>
<name>A0A0B5A4B8_9CAUD</name>
<organism evidence="1 2">
    <name type="scientific">Achromobacter phage JWX</name>
    <dbReference type="NCBI Taxonomy" id="1589746"/>
    <lineage>
        <taxon>Viruses</taxon>
        <taxon>Duplodnaviria</taxon>
        <taxon>Heunggongvirae</taxon>
        <taxon>Uroviricota</taxon>
        <taxon>Caudoviricetes</taxon>
        <taxon>Steinhofvirus</taxon>
        <taxon>Steinhofvirus JWX</taxon>
    </lineage>
</organism>